<feature type="chain" id="PRO_5009937191" evidence="2">
    <location>
        <begin position="22"/>
        <end position="448"/>
    </location>
</feature>
<dbReference type="STRING" id="1017273.SAMN05443094_10160"/>
<dbReference type="GO" id="GO:0016787">
    <property type="term" value="F:hydrolase activity"/>
    <property type="evidence" value="ECO:0007669"/>
    <property type="project" value="InterPro"/>
</dbReference>
<dbReference type="InterPro" id="IPR041172">
    <property type="entry name" value="EstA_Ig-like_N"/>
</dbReference>
<keyword evidence="1 2" id="KW-0732">Signal</keyword>
<feature type="domain" description="Esterase Ig-like N-terminal" evidence="4">
    <location>
        <begin position="41"/>
        <end position="166"/>
    </location>
</feature>
<evidence type="ECO:0000313" key="7">
    <source>
        <dbReference type="Proteomes" id="UP000186385"/>
    </source>
</evidence>
<reference evidence="8" key="2">
    <citation type="submission" date="2017-03" db="EMBL/GenBank/DDBJ databases">
        <title>Bacillus sp. V-88(T) DSM27956, whole genome shotgun sequencing project.</title>
        <authorList>
            <person name="Dastager S.G."/>
            <person name="Neurgaonkar P.S."/>
            <person name="Dharne M.S."/>
        </authorList>
    </citation>
    <scope>NUCLEOTIDE SEQUENCE [LARGE SCALE GENOMIC DNA]</scope>
    <source>
        <strain evidence="8">DSM 25145</strain>
    </source>
</reference>
<dbReference type="Gene3D" id="3.40.50.1820">
    <property type="entry name" value="alpha/beta hydrolase"/>
    <property type="match status" value="1"/>
</dbReference>
<name>A0A1N6N9A2_9BACI</name>
<dbReference type="PANTHER" id="PTHR43037:SF1">
    <property type="entry name" value="BLL1128 PROTEIN"/>
    <property type="match status" value="1"/>
</dbReference>
<accession>A0A1N6N9A2</accession>
<evidence type="ECO:0000313" key="5">
    <source>
        <dbReference type="EMBL" id="OXS79964.1"/>
    </source>
</evidence>
<dbReference type="EMBL" id="MWSK01000001">
    <property type="protein sequence ID" value="OXS79964.1"/>
    <property type="molecule type" value="Genomic_DNA"/>
</dbReference>
<dbReference type="EMBL" id="FTLX01000001">
    <property type="protein sequence ID" value="SIP88597.1"/>
    <property type="molecule type" value="Genomic_DNA"/>
</dbReference>
<sequence>MKRNLKNTAKIILLSMLAAGAASVFRSRKGTQTGKNRLTTYETVTEIKDWGPAITKVIVDLGEPVPAGSVTADTFQVHVQRSDKRLVNPFVEEGYRRVTSAYVTDKARNPDVVRGRYAVLEMEIGPTVTLGSPMNFHMDTFLNDWIESVYTITQQKDILTPTGKVSGLMTDVFSGGERKLVDDFGTGEAAYEGITLTYADYKPVPDKKKHPLIIWLHGMGEGGTDPTIAIAGNKAVHFASEEIQSYFEGAYVLAPQTPTFWMDGFTGFGDGTSKYKEALMTLIQDYVAKHPNIDPDRILIGGDSNGGYMTMLLILHDPAYFAAAFPTCEALKDALVSDEDIQRIKDLPIWFIAAETDKTVPVNEYVVPTYNRLIKAGAADVHLTLFEKVLDLSGLYKKEDRTPYEYDGHWSWIPVYNNDVSREVDGKKVTLMEWLANQSLKKEKLPPF</sequence>
<dbReference type="Gene3D" id="2.60.40.2180">
    <property type="match status" value="1"/>
</dbReference>
<evidence type="ECO:0000259" key="4">
    <source>
        <dbReference type="Pfam" id="PF18435"/>
    </source>
</evidence>
<dbReference type="Pfam" id="PF18435">
    <property type="entry name" value="EstA_Ig_like"/>
    <property type="match status" value="1"/>
</dbReference>
<gene>
    <name evidence="5" type="ORF">B1B05_00295</name>
    <name evidence="6" type="ORF">SAMN05443094_10160</name>
</gene>
<evidence type="ECO:0000256" key="1">
    <source>
        <dbReference type="ARBA" id="ARBA00022729"/>
    </source>
</evidence>
<proteinExistence type="predicted"/>
<dbReference type="Proteomes" id="UP000215545">
    <property type="component" value="Unassembled WGS sequence"/>
</dbReference>
<dbReference type="InterPro" id="IPR050955">
    <property type="entry name" value="Plant_Biomass_Hydrol_Est"/>
</dbReference>
<evidence type="ECO:0000256" key="2">
    <source>
        <dbReference type="SAM" id="SignalP"/>
    </source>
</evidence>
<evidence type="ECO:0000313" key="6">
    <source>
        <dbReference type="EMBL" id="SIP88597.1"/>
    </source>
</evidence>
<dbReference type="AlphaFoldDB" id="A0A1N6N9A2"/>
<feature type="domain" description="Phospholipase/carboxylesterase/thioesterase" evidence="3">
    <location>
        <begin position="205"/>
        <end position="386"/>
    </location>
</feature>
<feature type="signal peptide" evidence="2">
    <location>
        <begin position="1"/>
        <end position="21"/>
    </location>
</feature>
<protein>
    <submittedName>
        <fullName evidence="5 6">Peptidase</fullName>
    </submittedName>
</protein>
<dbReference type="InterPro" id="IPR029058">
    <property type="entry name" value="AB_hydrolase_fold"/>
</dbReference>
<dbReference type="InterPro" id="IPR003140">
    <property type="entry name" value="PLipase/COase/thioEstase"/>
</dbReference>
<dbReference type="Pfam" id="PF02230">
    <property type="entry name" value="Abhydrolase_2"/>
    <property type="match status" value="1"/>
</dbReference>
<dbReference type="Proteomes" id="UP000186385">
    <property type="component" value="Unassembled WGS sequence"/>
</dbReference>
<dbReference type="SUPFAM" id="SSF53474">
    <property type="entry name" value="alpha/beta-Hydrolases"/>
    <property type="match status" value="1"/>
</dbReference>
<organism evidence="6 7">
    <name type="scientific">Domibacillus enclensis</name>
    <dbReference type="NCBI Taxonomy" id="1017273"/>
    <lineage>
        <taxon>Bacteria</taxon>
        <taxon>Bacillati</taxon>
        <taxon>Bacillota</taxon>
        <taxon>Bacilli</taxon>
        <taxon>Bacillales</taxon>
        <taxon>Bacillaceae</taxon>
        <taxon>Domibacillus</taxon>
    </lineage>
</organism>
<evidence type="ECO:0000259" key="3">
    <source>
        <dbReference type="Pfam" id="PF02230"/>
    </source>
</evidence>
<dbReference type="RefSeq" id="WP_045851794.1">
    <property type="nucleotide sequence ID" value="NZ_FTLX01000001.1"/>
</dbReference>
<evidence type="ECO:0000313" key="8">
    <source>
        <dbReference type="Proteomes" id="UP000215545"/>
    </source>
</evidence>
<dbReference type="PANTHER" id="PTHR43037">
    <property type="entry name" value="UNNAMED PRODUCT-RELATED"/>
    <property type="match status" value="1"/>
</dbReference>
<keyword evidence="8" id="KW-1185">Reference proteome</keyword>
<reference evidence="5" key="3">
    <citation type="submission" date="2017-03" db="EMBL/GenBank/DDBJ databases">
        <authorList>
            <person name="Dastager S.G."/>
            <person name="Neurgaonkar P.S."/>
            <person name="Dharne M.S."/>
        </authorList>
    </citation>
    <scope>NUCLEOTIDE SEQUENCE</scope>
    <source>
        <strain evidence="5">DSM 25145</strain>
    </source>
</reference>
<dbReference type="OrthoDB" id="9764953at2"/>
<reference evidence="6 7" key="1">
    <citation type="submission" date="2017-01" db="EMBL/GenBank/DDBJ databases">
        <authorList>
            <person name="Mah S.A."/>
            <person name="Swanson W.J."/>
            <person name="Moy G.W."/>
            <person name="Vacquier V.D."/>
        </authorList>
    </citation>
    <scope>NUCLEOTIDE SEQUENCE [LARGE SCALE GENOMIC DNA]</scope>
    <source>
        <strain evidence="6 7">NIO-1016</strain>
    </source>
</reference>